<dbReference type="AlphaFoldDB" id="A0A1I0R1T9"/>
<feature type="transmembrane region" description="Helical" evidence="8">
    <location>
        <begin position="344"/>
        <end position="365"/>
    </location>
</feature>
<keyword evidence="10" id="KW-1185">Reference proteome</keyword>
<accession>A0A1I0R1T9</accession>
<keyword evidence="3 7" id="KW-1003">Cell membrane</keyword>
<dbReference type="RefSeq" id="WP_092455038.1">
    <property type="nucleotide sequence ID" value="NZ_FOJI01000011.1"/>
</dbReference>
<dbReference type="OrthoDB" id="9805788at2"/>
<sequence length="529" mass="60423">MSFMSTELLLLVFVTAVVYYIIPKKYQWILLLAVSYMFYASYGLKYVGFIAFTTITTFLGGIFIEKIAQAGKDKISANKETLTADGKKAIKAQTKRNKKLICALILVCNFGILAFLKYFNFAVENINSILTGVGTTQRLGMMSLLLPLGISFYTFQSMGYIIDVYQGKYSSEKNPFKFALFVSFFPQILQGPIGRFDKLACQFFEAHKFELQNIQFGLQLILWGYFKKIVLADRAAVVVNKVFNDYTNYSGFYIIFAVLLYSVELYADFSGGMDVVIGIAQIFGIKLDQNFARPFFSRSISEFWRRWHITLGTWMKDYIFYPFTLSKPMNKFGKFSKKKFGNTIGRVLPICLADLLIFFLVGIWHGAAWKYIAYGMYNGIIIALSILLEPLYKLGLKKLHINSERKPWKVFQIIRTGILINIGWYFDMGVNLNAAIVMMKNTFVGLSLSTLTDNSLFKLGLLKKDIQILAFGCFVWFIISVLQERKINIREALSKKPLVVRWAIYFALIFSTPILGYIGASSGFIYAQF</sequence>
<evidence type="ECO:0000256" key="4">
    <source>
        <dbReference type="ARBA" id="ARBA00022692"/>
    </source>
</evidence>
<gene>
    <name evidence="9" type="ORF">SAMN05421659_11139</name>
</gene>
<comment type="similarity">
    <text evidence="2 7">Belongs to the membrane-bound acyltransferase family.</text>
</comment>
<reference evidence="9 10" key="1">
    <citation type="submission" date="2016-10" db="EMBL/GenBank/DDBJ databases">
        <authorList>
            <person name="de Groot N.N."/>
        </authorList>
    </citation>
    <scope>NUCLEOTIDE SEQUENCE [LARGE SCALE GENOMIC DNA]</scope>
    <source>
        <strain evidence="9 10">DSM 9179</strain>
    </source>
</reference>
<comment type="subcellular location">
    <subcellularLocation>
        <location evidence="1">Cell membrane</location>
        <topology evidence="1">Multi-pass membrane protein</topology>
    </subcellularLocation>
</comment>
<dbReference type="Pfam" id="PF03062">
    <property type="entry name" value="MBOAT"/>
    <property type="match status" value="1"/>
</dbReference>
<feature type="transmembrane region" description="Helical" evidence="8">
    <location>
        <begin position="47"/>
        <end position="64"/>
    </location>
</feature>
<dbReference type="STRING" id="99656.SAMN05421659_11139"/>
<keyword evidence="7 9" id="KW-0808">Transferase</keyword>
<dbReference type="Proteomes" id="UP000199701">
    <property type="component" value="Unassembled WGS sequence"/>
</dbReference>
<evidence type="ECO:0000256" key="8">
    <source>
        <dbReference type="SAM" id="Phobius"/>
    </source>
</evidence>
<evidence type="ECO:0000256" key="7">
    <source>
        <dbReference type="PIRNR" id="PIRNR016636"/>
    </source>
</evidence>
<dbReference type="PANTHER" id="PTHR13285:SF18">
    <property type="entry name" value="PROTEIN-CYSTEINE N-PALMITOYLTRANSFERASE RASP"/>
    <property type="match status" value="1"/>
</dbReference>
<name>A0A1I0R1T9_9FIRM</name>
<evidence type="ECO:0000313" key="9">
    <source>
        <dbReference type="EMBL" id="SEW34286.1"/>
    </source>
</evidence>
<dbReference type="InterPro" id="IPR051085">
    <property type="entry name" value="MB_O-acyltransferase"/>
</dbReference>
<feature type="transmembrane region" description="Helical" evidence="8">
    <location>
        <begin position="371"/>
        <end position="392"/>
    </location>
</feature>
<dbReference type="InterPro" id="IPR028362">
    <property type="entry name" value="AlgI"/>
</dbReference>
<organism evidence="9 10">
    <name type="scientific">[Clostridium] fimetarium</name>
    <dbReference type="NCBI Taxonomy" id="99656"/>
    <lineage>
        <taxon>Bacteria</taxon>
        <taxon>Bacillati</taxon>
        <taxon>Bacillota</taxon>
        <taxon>Clostridia</taxon>
        <taxon>Lachnospirales</taxon>
        <taxon>Lachnospiraceae</taxon>
    </lineage>
</organism>
<keyword evidence="5 8" id="KW-1133">Transmembrane helix</keyword>
<feature type="transmembrane region" description="Helical" evidence="8">
    <location>
        <begin position="502"/>
        <end position="527"/>
    </location>
</feature>
<protein>
    <submittedName>
        <fullName evidence="9">D-alanyl-lipoteichoic acid acyltransferase DltB, MBOAT superfamily</fullName>
    </submittedName>
</protein>
<evidence type="ECO:0000256" key="2">
    <source>
        <dbReference type="ARBA" id="ARBA00010323"/>
    </source>
</evidence>
<dbReference type="InterPro" id="IPR024194">
    <property type="entry name" value="Ac/AlaTfrase_AlgI/DltB"/>
</dbReference>
<evidence type="ECO:0000256" key="1">
    <source>
        <dbReference type="ARBA" id="ARBA00004651"/>
    </source>
</evidence>
<dbReference type="GO" id="GO:0042121">
    <property type="term" value="P:alginic acid biosynthetic process"/>
    <property type="evidence" value="ECO:0007669"/>
    <property type="project" value="InterPro"/>
</dbReference>
<dbReference type="PIRSF" id="PIRSF016636">
    <property type="entry name" value="AlgI_DltB"/>
    <property type="match status" value="1"/>
</dbReference>
<dbReference type="GO" id="GO:0005886">
    <property type="term" value="C:plasma membrane"/>
    <property type="evidence" value="ECO:0007669"/>
    <property type="project" value="UniProtKB-SubCell"/>
</dbReference>
<evidence type="ECO:0000256" key="3">
    <source>
        <dbReference type="ARBA" id="ARBA00022475"/>
    </source>
</evidence>
<keyword evidence="6 7" id="KW-0472">Membrane</keyword>
<dbReference type="PANTHER" id="PTHR13285">
    <property type="entry name" value="ACYLTRANSFERASE"/>
    <property type="match status" value="1"/>
</dbReference>
<evidence type="ECO:0000313" key="10">
    <source>
        <dbReference type="Proteomes" id="UP000199701"/>
    </source>
</evidence>
<dbReference type="GO" id="GO:0016746">
    <property type="term" value="F:acyltransferase activity"/>
    <property type="evidence" value="ECO:0007669"/>
    <property type="project" value="UniProtKB-KW"/>
</dbReference>
<evidence type="ECO:0000256" key="6">
    <source>
        <dbReference type="ARBA" id="ARBA00023136"/>
    </source>
</evidence>
<dbReference type="PIRSF" id="PIRSF500217">
    <property type="entry name" value="AlgI"/>
    <property type="match status" value="1"/>
</dbReference>
<dbReference type="EMBL" id="FOJI01000011">
    <property type="protein sequence ID" value="SEW34286.1"/>
    <property type="molecule type" value="Genomic_DNA"/>
</dbReference>
<feature type="transmembrane region" description="Helical" evidence="8">
    <location>
        <begin position="466"/>
        <end position="482"/>
    </location>
</feature>
<feature type="transmembrane region" description="Helical" evidence="8">
    <location>
        <begin position="413"/>
        <end position="439"/>
    </location>
</feature>
<proteinExistence type="inferred from homology"/>
<evidence type="ECO:0000256" key="5">
    <source>
        <dbReference type="ARBA" id="ARBA00022989"/>
    </source>
</evidence>
<keyword evidence="7 9" id="KW-0012">Acyltransferase</keyword>
<keyword evidence="4 8" id="KW-0812">Transmembrane</keyword>
<feature type="transmembrane region" description="Helical" evidence="8">
    <location>
        <begin position="139"/>
        <end position="162"/>
    </location>
</feature>
<dbReference type="InterPro" id="IPR004299">
    <property type="entry name" value="MBOAT_fam"/>
</dbReference>
<feature type="transmembrane region" description="Helical" evidence="8">
    <location>
        <begin position="100"/>
        <end position="119"/>
    </location>
</feature>